<dbReference type="GO" id="GO:0004386">
    <property type="term" value="F:helicase activity"/>
    <property type="evidence" value="ECO:0007669"/>
    <property type="project" value="UniProtKB-KW"/>
</dbReference>
<dbReference type="PROSITE" id="PS00092">
    <property type="entry name" value="N6_MTASE"/>
    <property type="match status" value="1"/>
</dbReference>
<name>A0A1T0CU26_9GAMM</name>
<dbReference type="InterPro" id="IPR006935">
    <property type="entry name" value="Helicase/UvrB_N"/>
</dbReference>
<dbReference type="SMART" id="SM00974">
    <property type="entry name" value="T5orf172"/>
    <property type="match status" value="1"/>
</dbReference>
<evidence type="ECO:0000259" key="3">
    <source>
        <dbReference type="SMART" id="SM00487"/>
    </source>
</evidence>
<reference evidence="5 6" key="1">
    <citation type="submission" date="2017-02" db="EMBL/GenBank/DDBJ databases">
        <title>Draft genome sequence of Moraxella porci CCUG 54912T type strain.</title>
        <authorList>
            <person name="Salva-Serra F."/>
            <person name="Engstrom-Jakobsson H."/>
            <person name="Thorell K."/>
            <person name="Jaen-Luchoro D."/>
            <person name="Gonzales-Siles L."/>
            <person name="Karlsson R."/>
            <person name="Yazdan S."/>
            <person name="Boulund F."/>
            <person name="Johnning A."/>
            <person name="Engstrand L."/>
            <person name="Kristiansson E."/>
            <person name="Moore E."/>
        </authorList>
    </citation>
    <scope>NUCLEOTIDE SEQUENCE [LARGE SCALE GENOMIC DNA]</scope>
    <source>
        <strain evidence="5 6">CCUG 54912</strain>
    </source>
</reference>
<dbReference type="SMART" id="SM00487">
    <property type="entry name" value="DEXDc"/>
    <property type="match status" value="1"/>
</dbReference>
<evidence type="ECO:0000259" key="4">
    <source>
        <dbReference type="SMART" id="SM00974"/>
    </source>
</evidence>
<keyword evidence="5" id="KW-0378">Hydrolase</keyword>
<dbReference type="InterPro" id="IPR050742">
    <property type="entry name" value="Helicase_Restrict-Modif_Enz"/>
</dbReference>
<evidence type="ECO:0000313" key="5">
    <source>
        <dbReference type="EMBL" id="OOS25870.1"/>
    </source>
</evidence>
<dbReference type="Pfam" id="PF10544">
    <property type="entry name" value="T5orf172"/>
    <property type="match status" value="1"/>
</dbReference>
<dbReference type="RefSeq" id="WP_078317487.1">
    <property type="nucleotide sequence ID" value="NZ_MUYV01000004.1"/>
</dbReference>
<evidence type="ECO:0000313" key="6">
    <source>
        <dbReference type="Proteomes" id="UP000190683"/>
    </source>
</evidence>
<keyword evidence="1" id="KW-0489">Methyltransferase</keyword>
<sequence>MNRTQIATTRVIYPQIYAYILPTVSDKDGWVKIGYTERPDVNTRIKEQVGTVDLDYQLLWHKVARFINSQFFNDHQLHHYLKKHKRIENKPNTEWFYYNGTPNQSLSDFQDFVAQNFNQANEQLEYQLRQEQQDAVNQTLTYFNGNPDGAFLWNAKPRFGKTLTTYDLARQLHAQKVLIVTNRPAIANSWFDDFEKFIAWQTDFAFVSTADTLKDRPVLTRDEFINQSTRPDGKKSLIAFISLQDLKGAIAFGGQYDKLSWVKELSWDLLVIDESHEGVATLKTDVAFDNIDRKFTLHLSGTPFKALASGEFKQHEIYNWTYVDEQKAKLQWNQEAYNPYEALPCLNLFSYQMSHMISDRVSQGADIDGKNYDFAFDLNEFFATDEKGHFVHKNEVEKWLDTLSKNEKYPFSTKELRDELKHTFWLLDRVDSAKALEKLLKNHPVFENYHIILAVGDGRSDGDDVVSGSALDRVKNAVKQHDKTITLSVGQLTTGITIPEWTAVLMLSNIKSPALYWQAAFRAQNAWQYEKDGQAYQKKNAYVFDFAPERTLIIYDEFANNLSLKTTNAGGTANDREENIKQLLNFFPVIAEDTDGKMVELDVGQVLTIPKMIKAQEVVKKGFLSNLLFQNITGIFGAQSSEVREILEQLKPVQEGKTSPTKSATPIDTQGVQVDDKGNAVIDTQIVINTNTAKFGEKIYGEITQSTDEIIANADNLTDKRLANQVADVLKQNTESTLQALAKEHGITGAFATKVAKEQSETVAYEVQKLQKQSEIEQNTAKATFENQLKAAKTDSEKQQITSDYQEITTQISQNLQTQITETLATKAKEFTQNSTEAILQKAEQNKQDKVEDDVRACLRGFSRTIPSFLMAYGNESTTLTNFDQHISDAVFKEVTGITLEEFCILRDKHQFFDPQVFDTSVQTFLQKRAELANYFDENQTEDIFDYIPPQRTNQIFTPKWVVKMMMDKFEQENPDIFTNPDITFADLYMKSGLYLTEIVKRLYVGLKTQIPDDQTRLAHIFEHQIYGFAPSEIIYQIAKNFITGFDHDQTVDHRHILQLDTTPYAKGELDFNEKLKEIFGIENMKFDVVVGNPPYQDENDANNRDNPIYHYFYNLAEQHSNNYSLITPARFLFNIGQTPKDWNAKMLQDEHLKVLYFNPRAKDIFGDSIGFKGGVVITLRNVNKKFGAIGVYTTFEELNGILRKVVDDNFSEIGDILFVRSSYKFTEKLMKDFPELKGRVQVSEERSMGSNVFDRYPEVFYDKKRNNNQVGIYGRQGNERRLKYLDKKYLQDGGNLNGYKVFLPKSNGSGAIGEVLSTPLIGEPLIGEPLIGHTQTFISFGNFDDRLEAENCLKYLKSKFARTMLGIKKNTQDNATKEVWSKVPLQDFTAQSDIDWTQSISDIDQQLYAKYGLSDDEIAFIEEKVKTMV</sequence>
<dbReference type="InterPro" id="IPR011639">
    <property type="entry name" value="MethylTrfase_TaqI-like_dom"/>
</dbReference>
<dbReference type="Proteomes" id="UP000190683">
    <property type="component" value="Unassembled WGS sequence"/>
</dbReference>
<dbReference type="GO" id="GO:0005829">
    <property type="term" value="C:cytosol"/>
    <property type="evidence" value="ECO:0007669"/>
    <property type="project" value="TreeGrafter"/>
</dbReference>
<dbReference type="GO" id="GO:0032259">
    <property type="term" value="P:methylation"/>
    <property type="evidence" value="ECO:0007669"/>
    <property type="project" value="UniProtKB-KW"/>
</dbReference>
<dbReference type="GO" id="GO:0006304">
    <property type="term" value="P:DNA modification"/>
    <property type="evidence" value="ECO:0007669"/>
    <property type="project" value="InterPro"/>
</dbReference>
<feature type="domain" description="Bacteriophage T5 Orf172 DNA-binding" evidence="4">
    <location>
        <begin position="25"/>
        <end position="109"/>
    </location>
</feature>
<organism evidence="5 6">
    <name type="scientific">Moraxella porci DSM 25326</name>
    <dbReference type="NCBI Taxonomy" id="573983"/>
    <lineage>
        <taxon>Bacteria</taxon>
        <taxon>Pseudomonadati</taxon>
        <taxon>Pseudomonadota</taxon>
        <taxon>Gammaproteobacteria</taxon>
        <taxon>Moraxellales</taxon>
        <taxon>Moraxellaceae</taxon>
        <taxon>Moraxella</taxon>
    </lineage>
</organism>
<dbReference type="SUPFAM" id="SSF53335">
    <property type="entry name" value="S-adenosyl-L-methionine-dependent methyltransferases"/>
    <property type="match status" value="1"/>
</dbReference>
<feature type="domain" description="Helicase ATP-binding" evidence="3">
    <location>
        <begin position="124"/>
        <end position="332"/>
    </location>
</feature>
<dbReference type="PANTHER" id="PTHR47396">
    <property type="entry name" value="TYPE I RESTRICTION ENZYME ECOKI R PROTEIN"/>
    <property type="match status" value="1"/>
</dbReference>
<keyword evidence="5" id="KW-0547">Nucleotide-binding</keyword>
<accession>A0A1T0CU26</accession>
<dbReference type="GO" id="GO:0009007">
    <property type="term" value="F:site-specific DNA-methyltransferase (adenine-specific) activity"/>
    <property type="evidence" value="ECO:0007669"/>
    <property type="project" value="UniProtKB-EC"/>
</dbReference>
<comment type="caution">
    <text evidence="5">The sequence shown here is derived from an EMBL/GenBank/DDBJ whole genome shotgun (WGS) entry which is preliminary data.</text>
</comment>
<proteinExistence type="predicted"/>
<dbReference type="GO" id="GO:0005524">
    <property type="term" value="F:ATP binding"/>
    <property type="evidence" value="ECO:0007669"/>
    <property type="project" value="InterPro"/>
</dbReference>
<dbReference type="Gene3D" id="3.40.50.150">
    <property type="entry name" value="Vaccinia Virus protein VP39"/>
    <property type="match status" value="1"/>
</dbReference>
<dbReference type="InterPro" id="IPR014001">
    <property type="entry name" value="Helicase_ATP-bd"/>
</dbReference>
<dbReference type="Pfam" id="PF07669">
    <property type="entry name" value="Eco57I"/>
    <property type="match status" value="1"/>
</dbReference>
<dbReference type="SUPFAM" id="SSF52540">
    <property type="entry name" value="P-loop containing nucleoside triphosphate hydrolases"/>
    <property type="match status" value="2"/>
</dbReference>
<keyword evidence="6" id="KW-1185">Reference proteome</keyword>
<dbReference type="EMBL" id="MUYV01000004">
    <property type="protein sequence ID" value="OOS25870.1"/>
    <property type="molecule type" value="Genomic_DNA"/>
</dbReference>
<dbReference type="STRING" id="573983.B0681_04115"/>
<evidence type="ECO:0000256" key="1">
    <source>
        <dbReference type="ARBA" id="ARBA00022603"/>
    </source>
</evidence>
<evidence type="ECO:0000256" key="2">
    <source>
        <dbReference type="ARBA" id="ARBA00022679"/>
    </source>
</evidence>
<dbReference type="GO" id="GO:0003677">
    <property type="term" value="F:DNA binding"/>
    <property type="evidence" value="ECO:0007669"/>
    <property type="project" value="InterPro"/>
</dbReference>
<dbReference type="InterPro" id="IPR002052">
    <property type="entry name" value="DNA_methylase_N6_adenine_CS"/>
</dbReference>
<keyword evidence="5" id="KW-0067">ATP-binding</keyword>
<dbReference type="InterPro" id="IPR018306">
    <property type="entry name" value="Phage_T5_Orf172_DNA-bd"/>
</dbReference>
<dbReference type="PANTHER" id="PTHR47396:SF1">
    <property type="entry name" value="ATP-DEPENDENT HELICASE IRC3-RELATED"/>
    <property type="match status" value="1"/>
</dbReference>
<dbReference type="InterPro" id="IPR027417">
    <property type="entry name" value="P-loop_NTPase"/>
</dbReference>
<dbReference type="Gene3D" id="3.40.50.300">
    <property type="entry name" value="P-loop containing nucleotide triphosphate hydrolases"/>
    <property type="match status" value="2"/>
</dbReference>
<protein>
    <submittedName>
        <fullName evidence="5">Helicase</fullName>
    </submittedName>
</protein>
<dbReference type="InterPro" id="IPR029063">
    <property type="entry name" value="SAM-dependent_MTases_sf"/>
</dbReference>
<gene>
    <name evidence="5" type="ORF">B0681_04115</name>
</gene>
<keyword evidence="2" id="KW-0808">Transferase</keyword>
<dbReference type="GO" id="GO:0016787">
    <property type="term" value="F:hydrolase activity"/>
    <property type="evidence" value="ECO:0007669"/>
    <property type="project" value="InterPro"/>
</dbReference>
<dbReference type="Pfam" id="PF04851">
    <property type="entry name" value="ResIII"/>
    <property type="match status" value="1"/>
</dbReference>
<keyword evidence="5" id="KW-0347">Helicase</keyword>